<evidence type="ECO:0000313" key="2">
    <source>
        <dbReference type="Proteomes" id="UP001372834"/>
    </source>
</evidence>
<dbReference type="AlphaFoldDB" id="A0AAN8S6G7"/>
<comment type="caution">
    <text evidence="1">The sequence shown here is derived from an EMBL/GenBank/DDBJ whole genome shotgun (WGS) entry which is preliminary data.</text>
</comment>
<proteinExistence type="predicted"/>
<protein>
    <submittedName>
        <fullName evidence="1">Uncharacterized protein</fullName>
    </submittedName>
</protein>
<dbReference type="Proteomes" id="UP001372834">
    <property type="component" value="Unassembled WGS sequence"/>
</dbReference>
<name>A0AAN8S6G7_POLSC</name>
<sequence length="63" mass="7246">MKRRKVELKDGQTNEENCEKVEGLEKFQRRYPNSNYIRAALSLTENGVAQGSEEEEMNPSQGK</sequence>
<accession>A0AAN8S6G7</accession>
<reference evidence="1 2" key="1">
    <citation type="submission" date="2023-10" db="EMBL/GenBank/DDBJ databases">
        <title>Genomes of two closely related lineages of the louse Polyplax serrata with different host specificities.</title>
        <authorList>
            <person name="Martinu J."/>
            <person name="Tarabai H."/>
            <person name="Stefka J."/>
            <person name="Hypsa V."/>
        </authorList>
    </citation>
    <scope>NUCLEOTIDE SEQUENCE [LARGE SCALE GENOMIC DNA]</scope>
    <source>
        <strain evidence="1">HR10_N</strain>
    </source>
</reference>
<gene>
    <name evidence="1" type="ORF">RUM43_003361</name>
</gene>
<evidence type="ECO:0000313" key="1">
    <source>
        <dbReference type="EMBL" id="KAK6629544.1"/>
    </source>
</evidence>
<organism evidence="1 2">
    <name type="scientific">Polyplax serrata</name>
    <name type="common">Common mouse louse</name>
    <dbReference type="NCBI Taxonomy" id="468196"/>
    <lineage>
        <taxon>Eukaryota</taxon>
        <taxon>Metazoa</taxon>
        <taxon>Ecdysozoa</taxon>
        <taxon>Arthropoda</taxon>
        <taxon>Hexapoda</taxon>
        <taxon>Insecta</taxon>
        <taxon>Pterygota</taxon>
        <taxon>Neoptera</taxon>
        <taxon>Paraneoptera</taxon>
        <taxon>Psocodea</taxon>
        <taxon>Troctomorpha</taxon>
        <taxon>Phthiraptera</taxon>
        <taxon>Anoplura</taxon>
        <taxon>Polyplacidae</taxon>
        <taxon>Polyplax</taxon>
    </lineage>
</organism>
<dbReference type="EMBL" id="JAWJWE010000036">
    <property type="protein sequence ID" value="KAK6629544.1"/>
    <property type="molecule type" value="Genomic_DNA"/>
</dbReference>